<organism evidence="2 3">
    <name type="scientific">Lodderomyces beijingensis</name>
    <dbReference type="NCBI Taxonomy" id="1775926"/>
    <lineage>
        <taxon>Eukaryota</taxon>
        <taxon>Fungi</taxon>
        <taxon>Dikarya</taxon>
        <taxon>Ascomycota</taxon>
        <taxon>Saccharomycotina</taxon>
        <taxon>Pichiomycetes</taxon>
        <taxon>Debaryomycetaceae</taxon>
        <taxon>Candida/Lodderomyces clade</taxon>
        <taxon>Lodderomyces</taxon>
    </lineage>
</organism>
<protein>
    <submittedName>
        <fullName evidence="2">Uncharacterized protein</fullName>
    </submittedName>
</protein>
<dbReference type="Proteomes" id="UP001497383">
    <property type="component" value="Chromosome 1"/>
</dbReference>
<proteinExistence type="predicted"/>
<gene>
    <name evidence="2" type="ORF">LODBEIA_P07890</name>
</gene>
<evidence type="ECO:0000313" key="2">
    <source>
        <dbReference type="EMBL" id="CAK9436231.1"/>
    </source>
</evidence>
<keyword evidence="3" id="KW-1185">Reference proteome</keyword>
<name>A0ABP0ZEH3_9ASCO</name>
<dbReference type="EMBL" id="OZ022405">
    <property type="protein sequence ID" value="CAK9436231.1"/>
    <property type="molecule type" value="Genomic_DNA"/>
</dbReference>
<sequence length="272" mass="30966">MLWLLLLKTALVFLFCAVASAVTPKKTGEERPIFKISSSTHQRALIGDMLQKVADKITNKPSNLSKFRAWSTSSGAGGVKGGGGGGQSRMADDKLCLDNSNIKYFIRTIKLTDQIYDASECRINLNPRMQSILQPTFNIHNLILRDNDTIQTQLKYVLVDEFNRYKQFQDYKFNDFENLNYDLNCLIDYQELMQVEFKETVIEVGLERRIEVDPSCDFNRLNGKFTGTSVDYVSAFVPLNGTFFCKKGKSSSCNRQIAESKHSRYKLPDVYV</sequence>
<evidence type="ECO:0000256" key="1">
    <source>
        <dbReference type="SAM" id="SignalP"/>
    </source>
</evidence>
<dbReference type="RefSeq" id="XP_066827727.1">
    <property type="nucleotide sequence ID" value="XM_066976747.1"/>
</dbReference>
<feature type="chain" id="PRO_5046730499" evidence="1">
    <location>
        <begin position="22"/>
        <end position="272"/>
    </location>
</feature>
<keyword evidence="1" id="KW-0732">Signal</keyword>
<accession>A0ABP0ZEH3</accession>
<evidence type="ECO:0000313" key="3">
    <source>
        <dbReference type="Proteomes" id="UP001497383"/>
    </source>
</evidence>
<feature type="signal peptide" evidence="1">
    <location>
        <begin position="1"/>
        <end position="21"/>
    </location>
</feature>
<reference evidence="2 3" key="1">
    <citation type="submission" date="2024-03" db="EMBL/GenBank/DDBJ databases">
        <authorList>
            <person name="Brejova B."/>
        </authorList>
    </citation>
    <scope>NUCLEOTIDE SEQUENCE [LARGE SCALE GENOMIC DNA]</scope>
    <source>
        <strain evidence="2 3">CBS 14171</strain>
    </source>
</reference>
<dbReference type="GeneID" id="92205985"/>